<evidence type="ECO:0000256" key="2">
    <source>
        <dbReference type="SAM" id="Phobius"/>
    </source>
</evidence>
<accession>A0A2H0U9M8</accession>
<proteinExistence type="predicted"/>
<evidence type="ECO:0000256" key="1">
    <source>
        <dbReference type="SAM" id="MobiDB-lite"/>
    </source>
</evidence>
<gene>
    <name evidence="3" type="ORF">COU19_02275</name>
</gene>
<dbReference type="AlphaFoldDB" id="A0A2H0U9M8"/>
<evidence type="ECO:0008006" key="5">
    <source>
        <dbReference type="Google" id="ProtNLM"/>
    </source>
</evidence>
<protein>
    <recommendedName>
        <fullName evidence="5">DUF11 domain-containing protein</fullName>
    </recommendedName>
</protein>
<organism evidence="3 4">
    <name type="scientific">Candidatus Kaiserbacteria bacterium CG10_big_fil_rev_8_21_14_0_10_56_12</name>
    <dbReference type="NCBI Taxonomy" id="1974611"/>
    <lineage>
        <taxon>Bacteria</taxon>
        <taxon>Candidatus Kaiseribacteriota</taxon>
    </lineage>
</organism>
<feature type="region of interest" description="Disordered" evidence="1">
    <location>
        <begin position="1"/>
        <end position="42"/>
    </location>
</feature>
<feature type="transmembrane region" description="Helical" evidence="2">
    <location>
        <begin position="63"/>
        <end position="87"/>
    </location>
</feature>
<name>A0A2H0U9M8_9BACT</name>
<feature type="compositionally biased region" description="Low complexity" evidence="1">
    <location>
        <begin position="20"/>
        <end position="31"/>
    </location>
</feature>
<feature type="compositionally biased region" description="Basic and acidic residues" evidence="1">
    <location>
        <begin position="10"/>
        <end position="19"/>
    </location>
</feature>
<dbReference type="Gene3D" id="2.60.40.1170">
    <property type="entry name" value="Mu homology domain, subdomain B"/>
    <property type="match status" value="1"/>
</dbReference>
<evidence type="ECO:0000313" key="4">
    <source>
        <dbReference type="Proteomes" id="UP000230179"/>
    </source>
</evidence>
<keyword evidence="2" id="KW-1133">Transmembrane helix</keyword>
<keyword evidence="2" id="KW-0812">Transmembrane</keyword>
<reference evidence="4" key="1">
    <citation type="submission" date="2017-09" db="EMBL/GenBank/DDBJ databases">
        <title>Depth-based differentiation of microbial function through sediment-hosted aquifers and enrichment of novel symbionts in the deep terrestrial subsurface.</title>
        <authorList>
            <person name="Probst A.J."/>
            <person name="Ladd B."/>
            <person name="Jarett J.K."/>
            <person name="Geller-Mcgrath D.E."/>
            <person name="Sieber C.M.K."/>
            <person name="Emerson J.B."/>
            <person name="Anantharaman K."/>
            <person name="Thomas B.C."/>
            <person name="Malmstrom R."/>
            <person name="Stieglmeier M."/>
            <person name="Klingl A."/>
            <person name="Woyke T."/>
            <person name="Ryan C.M."/>
            <person name="Banfield J.F."/>
        </authorList>
    </citation>
    <scope>NUCLEOTIDE SEQUENCE [LARGE SCALE GENOMIC DNA]</scope>
</reference>
<dbReference type="Proteomes" id="UP000230179">
    <property type="component" value="Unassembled WGS sequence"/>
</dbReference>
<comment type="caution">
    <text evidence="3">The sequence shown here is derived from an EMBL/GenBank/DDBJ whole genome shotgun (WGS) entry which is preliminary data.</text>
</comment>
<sequence>MPPPDDDTGALERARHRLYETTPPVEETPTTLSVSGSPRVPHEWQEDPLPTHMPEHKKRHLRFASIFFGFAMLFFLVSLGVAAYVVYYGGNTVAASNIDLTVQGPASIAAGDTVPLVVTVTNKNLVAVQNAKIEIAFPEGTRNASNTLEAYPRYEESLGDLASGSTITRTLQAVIFGAAGDTLTLHTSFSYGTTGSNATFVKKSDYPLAITSTPLEVKVDTLTETVSGKPFALTLTVRSNASVPLDNVVLAATYPYGFTVSQTSVPSTDNHFVLGTLAPGEVKTITVTGVLTGQANDERAFHFSIGTAKSASDPTLAITYMTQQAVVAIATPFISATISVNGDSSASAAVSPGTRQNVTVSYANTLATNVSNVTVLVALSGAAVDYNSVTTTRGFYRSVDHTVVFSPDKDSSLANLAPGASGLGTFSFSTLPSGAAAGSPSITLTTSISGTRAGQSNVPEQVQATMSKTVKVLTAVALTASSLHASGPIANTGPIPPQADLATTYSVVWNVKNPGSAVAGAVVTATLPNYVAYTSKTAGDGNFSYDSNSRLVTWTIGDLAQGATTQGVFQVVLTPSTSQKNTSPPLTGIPSFSGYDRFAGAHVKATGVAPTIETKGDPGYVPVQGSVAP</sequence>
<dbReference type="EMBL" id="PFBL01000020">
    <property type="protein sequence ID" value="PIR83097.1"/>
    <property type="molecule type" value="Genomic_DNA"/>
</dbReference>
<evidence type="ECO:0000313" key="3">
    <source>
        <dbReference type="EMBL" id="PIR83097.1"/>
    </source>
</evidence>
<keyword evidence="2" id="KW-0472">Membrane</keyword>